<dbReference type="PROSITE" id="PS50111">
    <property type="entry name" value="CHEMOTAXIS_TRANSDUC_2"/>
    <property type="match status" value="1"/>
</dbReference>
<reference evidence="8" key="1">
    <citation type="journal article" date="2021" name="PeerJ">
        <title>Extensive microbial diversity within the chicken gut microbiome revealed by metagenomics and culture.</title>
        <authorList>
            <person name="Gilroy R."/>
            <person name="Ravi A."/>
            <person name="Getino M."/>
            <person name="Pursley I."/>
            <person name="Horton D.L."/>
            <person name="Alikhan N.F."/>
            <person name="Baker D."/>
            <person name="Gharbi K."/>
            <person name="Hall N."/>
            <person name="Watson M."/>
            <person name="Adriaenssens E.M."/>
            <person name="Foster-Nyarko E."/>
            <person name="Jarju S."/>
            <person name="Secka A."/>
            <person name="Antonio M."/>
            <person name="Oren A."/>
            <person name="Chaudhuri R.R."/>
            <person name="La Ragione R."/>
            <person name="Hildebrand F."/>
            <person name="Pallen M.J."/>
        </authorList>
    </citation>
    <scope>NUCLEOTIDE SEQUENCE</scope>
    <source>
        <strain evidence="8">USASDec5-558</strain>
    </source>
</reference>
<evidence type="ECO:0000259" key="6">
    <source>
        <dbReference type="PROSITE" id="PS50111"/>
    </source>
</evidence>
<dbReference type="Proteomes" id="UP000886829">
    <property type="component" value="Unassembled WGS sequence"/>
</dbReference>
<dbReference type="SMART" id="SM00283">
    <property type="entry name" value="MA"/>
    <property type="match status" value="1"/>
</dbReference>
<dbReference type="AlphaFoldDB" id="A0A9D2B173"/>
<feature type="domain" description="HAMP" evidence="7">
    <location>
        <begin position="210"/>
        <end position="258"/>
    </location>
</feature>
<keyword evidence="2 4" id="KW-0807">Transducer</keyword>
<dbReference type="PANTHER" id="PTHR32089:SF112">
    <property type="entry name" value="LYSOZYME-LIKE PROTEIN-RELATED"/>
    <property type="match status" value="1"/>
</dbReference>
<reference evidence="8" key="2">
    <citation type="submission" date="2021-04" db="EMBL/GenBank/DDBJ databases">
        <authorList>
            <person name="Gilroy R."/>
        </authorList>
    </citation>
    <scope>NUCLEOTIDE SEQUENCE</scope>
    <source>
        <strain evidence="8">USASDec5-558</strain>
    </source>
</reference>
<dbReference type="Gene3D" id="1.10.287.950">
    <property type="entry name" value="Methyl-accepting chemotaxis protein"/>
    <property type="match status" value="1"/>
</dbReference>
<accession>A0A9D2B173</accession>
<evidence type="ECO:0000259" key="7">
    <source>
        <dbReference type="PROSITE" id="PS50885"/>
    </source>
</evidence>
<comment type="similarity">
    <text evidence="3">Belongs to the methyl-accepting chemotaxis (MCP) protein family.</text>
</comment>
<protein>
    <recommendedName>
        <fullName evidence="10">Methyl-accepting chemotaxis protein</fullName>
    </recommendedName>
</protein>
<evidence type="ECO:0000256" key="3">
    <source>
        <dbReference type="ARBA" id="ARBA00029447"/>
    </source>
</evidence>
<keyword evidence="5" id="KW-0472">Membrane</keyword>
<evidence type="ECO:0008006" key="10">
    <source>
        <dbReference type="Google" id="ProtNLM"/>
    </source>
</evidence>
<keyword evidence="5" id="KW-1133">Transmembrane helix</keyword>
<gene>
    <name evidence="8" type="ORF">H9850_04310</name>
</gene>
<dbReference type="SUPFAM" id="SSF58104">
    <property type="entry name" value="Methyl-accepting chemotaxis protein (MCP) signaling domain"/>
    <property type="match status" value="1"/>
</dbReference>
<sequence>MSWYLALSLRAKLLVSFGIVIVLTAMISAASLLTMRKTQDVAAYLQWSLAGRFQRVESVLLSAIHLQEDIIIYINNANANPSYLQRAQEELQALNSGANELQVARYPQEIGAIKSTNAAITSAFQNNIRPLVDQGKTAEAAQMYVNEVLPQFSTIFDNLNKVRGMQIKDALERANEAAATGPMYFVLFMSLVVVIVSIIIASFTASYCKRAINTLISYVSTIESKDLSQKITVRHKDEFGQLTQCVENLRAQQNAIMTEIRAISDTAKSSLITMRDDMAKLSDHAQDTENRSLTAAAASHEMAETTREISSNCEQAANLSAESSQITSDGILKAKGSIKEINDQSLKTKEDSKQIEAMVNQSRSIASIVGTIDEIAAQTNLLALNAAIEAARAGEAGRGFAVVADEVRALANRTSSSTSEISNKMVLIEGDAKNASDSMARSVSDMEAIASETAALEQVFNDILDHVNEVNSQITHIAAAVEQQSTATAEISSHIQSLTDSSKEVAHVAGETHDALVECSGNIEQLHSRIRSFKL</sequence>
<evidence type="ECO:0000256" key="1">
    <source>
        <dbReference type="ARBA" id="ARBA00004370"/>
    </source>
</evidence>
<evidence type="ECO:0000313" key="8">
    <source>
        <dbReference type="EMBL" id="HIX56679.1"/>
    </source>
</evidence>
<dbReference type="InterPro" id="IPR003660">
    <property type="entry name" value="HAMP_dom"/>
</dbReference>
<comment type="caution">
    <text evidence="8">The sequence shown here is derived from an EMBL/GenBank/DDBJ whole genome shotgun (WGS) entry which is preliminary data.</text>
</comment>
<dbReference type="FunFam" id="1.10.287.950:FF:000001">
    <property type="entry name" value="Methyl-accepting chemotaxis sensory transducer"/>
    <property type="match status" value="1"/>
</dbReference>
<dbReference type="PROSITE" id="PS50885">
    <property type="entry name" value="HAMP"/>
    <property type="match status" value="1"/>
</dbReference>
<organism evidence="8 9">
    <name type="scientific">Candidatus Anaerobiospirillum pullistercoris</name>
    <dbReference type="NCBI Taxonomy" id="2838452"/>
    <lineage>
        <taxon>Bacteria</taxon>
        <taxon>Pseudomonadati</taxon>
        <taxon>Pseudomonadota</taxon>
        <taxon>Gammaproteobacteria</taxon>
        <taxon>Aeromonadales</taxon>
        <taxon>Succinivibrionaceae</taxon>
        <taxon>Anaerobiospirillum</taxon>
    </lineage>
</organism>
<dbReference type="GO" id="GO:0007165">
    <property type="term" value="P:signal transduction"/>
    <property type="evidence" value="ECO:0007669"/>
    <property type="project" value="UniProtKB-KW"/>
</dbReference>
<proteinExistence type="inferred from homology"/>
<feature type="transmembrane region" description="Helical" evidence="5">
    <location>
        <begin position="13"/>
        <end position="33"/>
    </location>
</feature>
<evidence type="ECO:0000256" key="4">
    <source>
        <dbReference type="PROSITE-ProRule" id="PRU00284"/>
    </source>
</evidence>
<dbReference type="GO" id="GO:0006935">
    <property type="term" value="P:chemotaxis"/>
    <property type="evidence" value="ECO:0007669"/>
    <property type="project" value="UniProtKB-ARBA"/>
</dbReference>
<dbReference type="GO" id="GO:0016020">
    <property type="term" value="C:membrane"/>
    <property type="evidence" value="ECO:0007669"/>
    <property type="project" value="UniProtKB-SubCell"/>
</dbReference>
<dbReference type="Pfam" id="PF00015">
    <property type="entry name" value="MCPsignal"/>
    <property type="match status" value="1"/>
</dbReference>
<keyword evidence="5" id="KW-0812">Transmembrane</keyword>
<name>A0A9D2B173_9GAMM</name>
<comment type="subcellular location">
    <subcellularLocation>
        <location evidence="1">Membrane</location>
    </subcellularLocation>
</comment>
<evidence type="ECO:0000256" key="5">
    <source>
        <dbReference type="SAM" id="Phobius"/>
    </source>
</evidence>
<evidence type="ECO:0000256" key="2">
    <source>
        <dbReference type="ARBA" id="ARBA00023224"/>
    </source>
</evidence>
<dbReference type="PANTHER" id="PTHR32089">
    <property type="entry name" value="METHYL-ACCEPTING CHEMOTAXIS PROTEIN MCPB"/>
    <property type="match status" value="1"/>
</dbReference>
<feature type="transmembrane region" description="Helical" evidence="5">
    <location>
        <begin position="183"/>
        <end position="207"/>
    </location>
</feature>
<dbReference type="EMBL" id="DXEV01000086">
    <property type="protein sequence ID" value="HIX56679.1"/>
    <property type="molecule type" value="Genomic_DNA"/>
</dbReference>
<feature type="domain" description="Methyl-accepting transducer" evidence="6">
    <location>
        <begin position="263"/>
        <end position="499"/>
    </location>
</feature>
<dbReference type="InterPro" id="IPR004089">
    <property type="entry name" value="MCPsignal_dom"/>
</dbReference>
<evidence type="ECO:0000313" key="9">
    <source>
        <dbReference type="Proteomes" id="UP000886829"/>
    </source>
</evidence>